<reference evidence="2" key="1">
    <citation type="journal article" date="2022" name="bioRxiv">
        <title>Sequencing and chromosome-scale assembly of the giantPleurodeles waltlgenome.</title>
        <authorList>
            <person name="Brown T."/>
            <person name="Elewa A."/>
            <person name="Iarovenko S."/>
            <person name="Subramanian E."/>
            <person name="Araus A.J."/>
            <person name="Petzold A."/>
            <person name="Susuki M."/>
            <person name="Suzuki K.-i.T."/>
            <person name="Hayashi T."/>
            <person name="Toyoda A."/>
            <person name="Oliveira C."/>
            <person name="Osipova E."/>
            <person name="Leigh N.D."/>
            <person name="Simon A."/>
            <person name="Yun M.H."/>
        </authorList>
    </citation>
    <scope>NUCLEOTIDE SEQUENCE</scope>
    <source>
        <strain evidence="2">20211129_DDA</strain>
        <tissue evidence="2">Liver</tissue>
    </source>
</reference>
<proteinExistence type="predicted"/>
<evidence type="ECO:0000313" key="2">
    <source>
        <dbReference type="EMBL" id="KAJ1146232.1"/>
    </source>
</evidence>
<dbReference type="EMBL" id="JANPWB010000010">
    <property type="protein sequence ID" value="KAJ1146232.1"/>
    <property type="molecule type" value="Genomic_DNA"/>
</dbReference>
<dbReference type="Proteomes" id="UP001066276">
    <property type="component" value="Chromosome 6"/>
</dbReference>
<dbReference type="AlphaFoldDB" id="A0AAV7R0C5"/>
<name>A0AAV7R0C5_PLEWA</name>
<evidence type="ECO:0000256" key="1">
    <source>
        <dbReference type="SAM" id="MobiDB-lite"/>
    </source>
</evidence>
<protein>
    <submittedName>
        <fullName evidence="2">Uncharacterized protein</fullName>
    </submittedName>
</protein>
<sequence length="138" mass="15549">MAQFISAESVYVFVKRPGRYSMYNNPQDVRRARIPYSWGQKEGATAPRPEHRRFVSVCAVTRYSCALSKNNRMRMLWSAAKPAADRFPPTPRPRLPTTSCPQPRPRGDPLALERGSRRRMRAAPLDAPEVHAVPGSSA</sequence>
<organism evidence="2 3">
    <name type="scientific">Pleurodeles waltl</name>
    <name type="common">Iberian ribbed newt</name>
    <dbReference type="NCBI Taxonomy" id="8319"/>
    <lineage>
        <taxon>Eukaryota</taxon>
        <taxon>Metazoa</taxon>
        <taxon>Chordata</taxon>
        <taxon>Craniata</taxon>
        <taxon>Vertebrata</taxon>
        <taxon>Euteleostomi</taxon>
        <taxon>Amphibia</taxon>
        <taxon>Batrachia</taxon>
        <taxon>Caudata</taxon>
        <taxon>Salamandroidea</taxon>
        <taxon>Salamandridae</taxon>
        <taxon>Pleurodelinae</taxon>
        <taxon>Pleurodeles</taxon>
    </lineage>
</organism>
<gene>
    <name evidence="2" type="ORF">NDU88_012512</name>
</gene>
<feature type="region of interest" description="Disordered" evidence="1">
    <location>
        <begin position="82"/>
        <end position="138"/>
    </location>
</feature>
<keyword evidence="3" id="KW-1185">Reference proteome</keyword>
<comment type="caution">
    <text evidence="2">The sequence shown here is derived from an EMBL/GenBank/DDBJ whole genome shotgun (WGS) entry which is preliminary data.</text>
</comment>
<accession>A0AAV7R0C5</accession>
<evidence type="ECO:0000313" key="3">
    <source>
        <dbReference type="Proteomes" id="UP001066276"/>
    </source>
</evidence>